<dbReference type="CTD" id="10528"/>
<dbReference type="RefSeq" id="XP_035865530.1">
    <property type="nucleotide sequence ID" value="XM_036009637.1"/>
</dbReference>
<name>A0A7E6CEX6_9CHIR</name>
<evidence type="ECO:0000313" key="11">
    <source>
        <dbReference type="Proteomes" id="UP000504628"/>
    </source>
</evidence>
<dbReference type="Gene3D" id="1.10.246.90">
    <property type="entry name" value="Nop domain"/>
    <property type="match status" value="1"/>
</dbReference>
<keyword evidence="11" id="KW-1185">Reference proteome</keyword>
<evidence type="ECO:0000256" key="9">
    <source>
        <dbReference type="SAM" id="MobiDB-lite"/>
    </source>
</evidence>
<dbReference type="InterPro" id="IPR012974">
    <property type="entry name" value="NOP58/56_N"/>
</dbReference>
<dbReference type="InParanoid" id="A0A7E6CEX6"/>
<keyword evidence="3" id="KW-0690">Ribosome biogenesis</keyword>
<evidence type="ECO:0000256" key="4">
    <source>
        <dbReference type="ARBA" id="ARBA00023242"/>
    </source>
</evidence>
<dbReference type="InterPro" id="IPR042239">
    <property type="entry name" value="Nop_C"/>
</dbReference>
<dbReference type="GO" id="GO:0032040">
    <property type="term" value="C:small-subunit processome"/>
    <property type="evidence" value="ECO:0007669"/>
    <property type="project" value="InterPro"/>
</dbReference>
<dbReference type="Pfam" id="PF01798">
    <property type="entry name" value="Nop"/>
    <property type="match status" value="1"/>
</dbReference>
<dbReference type="PANTHER" id="PTHR10894:SF0">
    <property type="entry name" value="NUCLEOLAR PROTEIN 56"/>
    <property type="match status" value="1"/>
</dbReference>
<dbReference type="InterPro" id="IPR012976">
    <property type="entry name" value="NOSIC"/>
</dbReference>
<dbReference type="KEGG" id="pdic:114506212"/>
<dbReference type="GO" id="GO:0030515">
    <property type="term" value="F:snoRNA binding"/>
    <property type="evidence" value="ECO:0007669"/>
    <property type="project" value="InterPro"/>
</dbReference>
<dbReference type="SMART" id="SM00931">
    <property type="entry name" value="NOSIC"/>
    <property type="match status" value="1"/>
</dbReference>
<dbReference type="PROSITE" id="PS51358">
    <property type="entry name" value="NOP"/>
    <property type="match status" value="1"/>
</dbReference>
<comment type="similarity">
    <text evidence="2">Belongs to the NOP5/NOP56 family.</text>
</comment>
<evidence type="ECO:0000256" key="5">
    <source>
        <dbReference type="ARBA" id="ARBA00040742"/>
    </source>
</evidence>
<dbReference type="GO" id="GO:0031428">
    <property type="term" value="C:box C/D methylation guide snoRNP complex"/>
    <property type="evidence" value="ECO:0007669"/>
    <property type="project" value="InterPro"/>
</dbReference>
<gene>
    <name evidence="12" type="primary">NOP56</name>
</gene>
<sequence length="597" mass="66455">MVLLHVLFEHAVGYALLALKEVEEISLLQPQVEECVLNLGKFHNIVRLVAFCPFASSQVALENANSVSEGVVHEDLRLFLETHLPAKKKKVLLGVGDPKIGAAIQEELGYNCQTGGVIAEILRGVRLHFHNLVKGLTDLSACKAQLGLGHSYSRAKVKFNVNRVDNMIIQSISLLDQLDKDINTFSMRVREWYGYHFPELVKIINDNATYCRIAQFIGNRRELNEEKLEKLEELTMDGAKAKAILDASRASMGMDISAIDLINIESFSSRVVSLSEYRQSLHTYLRSKMSQVAPSLSALIGEAVGARLIAHAGSLTNLAKYPASTVQILGAEKALFRALKTRGNTPKYGLIFHSTFIGRAAAKNKGRISRYLANKCSIASRIDCFSEVPTSVFGEKLRDQVEERLSFYETGMLPRKNLEVMKEAMVQAEEAAAEITRKLEKQERKRLKKEKKRLAAIALASSENSSALEECEETNEKPKKKKKQKLQEAVPQENGMEDPPVPLSKPKKKKSFSKEELISSDLEETTGSGTVPKRKKSLFKEEPVSDLEEAGNRSVPKKKRKFSSKEEPLSSGPEEAVGIKSSSSKKKKKLQKLSQED</sequence>
<evidence type="ECO:0000256" key="8">
    <source>
        <dbReference type="ARBA" id="ARBA00064370"/>
    </source>
</evidence>
<accession>A0A7E6CEX6</accession>
<dbReference type="FunFam" id="1.10.287.4070:FF:000002">
    <property type="entry name" value="Nucleolar protein 56"/>
    <property type="match status" value="1"/>
</dbReference>
<dbReference type="InterPro" id="IPR045056">
    <property type="entry name" value="Nop56/Nop58"/>
</dbReference>
<comment type="subcellular location">
    <subcellularLocation>
        <location evidence="1">Nucleus</location>
        <location evidence="1">Nucleolus</location>
    </subcellularLocation>
</comment>
<evidence type="ECO:0000256" key="6">
    <source>
        <dbReference type="ARBA" id="ARBA00041388"/>
    </source>
</evidence>
<dbReference type="PANTHER" id="PTHR10894">
    <property type="entry name" value="NUCLEOLAR PROTEIN 5 NUCLEOLAR PROTEIN NOP5 NOP58"/>
    <property type="match status" value="1"/>
</dbReference>
<evidence type="ECO:0000256" key="7">
    <source>
        <dbReference type="ARBA" id="ARBA00053627"/>
    </source>
</evidence>
<comment type="function">
    <text evidence="7">Involved in the early to middle stages of 60S ribosomal subunit biogenesis. Required for the biogenesis of box C/D snoRNAs such U3, U8 and U14 snoRNAs. Part of the small subunit (SSU) processome, first precursor of the small eukaryotic ribosomal subunit. During the assembly of the SSU processome in the nucleolus, many ribosome biogenesis factors, an RNA chaperone and ribosomal proteins associate with the nascent pre-rRNA and work in concert to generate RNA folding, modifications, rearrangements and cleavage as well as targeted degradation of pre-ribosomal RNA by the RNA exosome. Core component of box C/D small nucleolar ribonucleoprotein (snoRNP) complexes that function in methylation of multiple sites on ribosomal RNAs (rRNAs) and messenger RNAs (mRNAs).</text>
</comment>
<dbReference type="FunFam" id="1.10.246.90:FF:000001">
    <property type="entry name" value="Nucleolar protein 56"/>
    <property type="match status" value="1"/>
</dbReference>
<keyword evidence="4" id="KW-0539">Nucleus</keyword>
<evidence type="ECO:0000313" key="12">
    <source>
        <dbReference type="RefSeq" id="XP_035865530.1"/>
    </source>
</evidence>
<evidence type="ECO:0000256" key="1">
    <source>
        <dbReference type="ARBA" id="ARBA00004604"/>
    </source>
</evidence>
<dbReference type="OrthoDB" id="6780543at2759"/>
<dbReference type="AlphaFoldDB" id="A0A7E6CEX6"/>
<dbReference type="SUPFAM" id="SSF89124">
    <property type="entry name" value="Nop domain"/>
    <property type="match status" value="1"/>
</dbReference>
<evidence type="ECO:0000259" key="10">
    <source>
        <dbReference type="PROSITE" id="PS51358"/>
    </source>
</evidence>
<organism evidence="11 12">
    <name type="scientific">Phyllostomus discolor</name>
    <name type="common">pale spear-nosed bat</name>
    <dbReference type="NCBI Taxonomy" id="89673"/>
    <lineage>
        <taxon>Eukaryota</taxon>
        <taxon>Metazoa</taxon>
        <taxon>Chordata</taxon>
        <taxon>Craniata</taxon>
        <taxon>Vertebrata</taxon>
        <taxon>Euteleostomi</taxon>
        <taxon>Mammalia</taxon>
        <taxon>Eutheria</taxon>
        <taxon>Laurasiatheria</taxon>
        <taxon>Chiroptera</taxon>
        <taxon>Yangochiroptera</taxon>
        <taxon>Phyllostomidae</taxon>
        <taxon>Phyllostominae</taxon>
        <taxon>Phyllostomus</taxon>
    </lineage>
</organism>
<dbReference type="FunCoup" id="A0A7E6CEX6">
    <property type="interactions" value="3560"/>
</dbReference>
<evidence type="ECO:0000256" key="3">
    <source>
        <dbReference type="ARBA" id="ARBA00022517"/>
    </source>
</evidence>
<dbReference type="GeneID" id="114506212"/>
<dbReference type="Pfam" id="PF08156">
    <property type="entry name" value="NOP5NT"/>
    <property type="match status" value="1"/>
</dbReference>
<dbReference type="GO" id="GO:0042254">
    <property type="term" value="P:ribosome biogenesis"/>
    <property type="evidence" value="ECO:0007669"/>
    <property type="project" value="UniProtKB-KW"/>
</dbReference>
<reference evidence="12" key="1">
    <citation type="submission" date="2025-08" db="UniProtKB">
        <authorList>
            <consortium name="RefSeq"/>
        </authorList>
    </citation>
    <scope>IDENTIFICATION</scope>
    <source>
        <tissue evidence="12">Muscle</tissue>
    </source>
</reference>
<dbReference type="InterPro" id="IPR036070">
    <property type="entry name" value="Nop_dom_sf"/>
</dbReference>
<proteinExistence type="inferred from homology"/>
<dbReference type="Proteomes" id="UP000504628">
    <property type="component" value="Chromosome 9"/>
</dbReference>
<dbReference type="Gene3D" id="1.10.287.4070">
    <property type="match status" value="1"/>
</dbReference>
<comment type="subunit">
    <text evidence="8">Part of a large pre-ribosomal ribonucleoprotein (RNP) complex, that consists of at least 62 ribosomal proteins, 45 nonribosomal proteins and both pre-rRNA and mature rRNA species. Within this complex directly interacts with TCOF1 in an RNA-independent manner. Core component of box C/D small nucleolar ribonucleoprotein (snoRNP) particles; the core proteins SNU13, NOP56, NOP58 and FBL or FBLL1 assemble stepwise onto the snoRNA. Interacts with NOP1 and NOP58. Interacts with NUFIP1, RUVBL1 and RUVBL2; RUVBL1:RUVBL2 seem to bridge the association of NOP56 with NUFIP1. Part of the small subunit (SSU) processome, composed of more than 70 proteins and the RNA chaperone small nucleolar RNA (snoRNA) U3. Interacts with NOP2 and FBL.</text>
</comment>
<feature type="domain" description="Nop" evidence="10">
    <location>
        <begin position="292"/>
        <end position="410"/>
    </location>
</feature>
<protein>
    <recommendedName>
        <fullName evidence="5">Nucleolar protein 56</fullName>
    </recommendedName>
    <alternativeName>
        <fullName evidence="6">Nucleolar protein 5A</fullName>
    </alternativeName>
</protein>
<feature type="region of interest" description="Disordered" evidence="9">
    <location>
        <begin position="465"/>
        <end position="597"/>
    </location>
</feature>
<evidence type="ECO:0000256" key="2">
    <source>
        <dbReference type="ARBA" id="ARBA00009211"/>
    </source>
</evidence>
<dbReference type="InterPro" id="IPR002687">
    <property type="entry name" value="Nop_dom"/>
</dbReference>